<dbReference type="Proteomes" id="UP000706039">
    <property type="component" value="Unassembled WGS sequence"/>
</dbReference>
<comment type="caution">
    <text evidence="2">The sequence shown here is derived from an EMBL/GenBank/DDBJ whole genome shotgun (WGS) entry which is preliminary data.</text>
</comment>
<feature type="transmembrane region" description="Helical" evidence="1">
    <location>
        <begin position="36"/>
        <end position="60"/>
    </location>
</feature>
<evidence type="ECO:0000256" key="1">
    <source>
        <dbReference type="SAM" id="Phobius"/>
    </source>
</evidence>
<feature type="transmembrane region" description="Helical" evidence="1">
    <location>
        <begin position="66"/>
        <end position="86"/>
    </location>
</feature>
<keyword evidence="1" id="KW-0472">Membrane</keyword>
<reference evidence="2 3" key="1">
    <citation type="submission" date="2021-08" db="EMBL/GenBank/DDBJ databases">
        <authorList>
            <person name="Tuo L."/>
        </authorList>
    </citation>
    <scope>NUCLEOTIDE SEQUENCE [LARGE SCALE GENOMIC DNA]</scope>
    <source>
        <strain evidence="2 3">JCM 31229</strain>
    </source>
</reference>
<dbReference type="InterPro" id="IPR021741">
    <property type="entry name" value="DUF3311"/>
</dbReference>
<organism evidence="2 3">
    <name type="scientific">Sphingomonas colocasiae</name>
    <dbReference type="NCBI Taxonomy" id="1848973"/>
    <lineage>
        <taxon>Bacteria</taxon>
        <taxon>Pseudomonadati</taxon>
        <taxon>Pseudomonadota</taxon>
        <taxon>Alphaproteobacteria</taxon>
        <taxon>Sphingomonadales</taxon>
        <taxon>Sphingomonadaceae</taxon>
        <taxon>Sphingomonas</taxon>
    </lineage>
</organism>
<proteinExistence type="predicted"/>
<gene>
    <name evidence="2" type="ORF">K7G82_03995</name>
</gene>
<name>A0ABS7PJG7_9SPHN</name>
<evidence type="ECO:0000313" key="3">
    <source>
        <dbReference type="Proteomes" id="UP000706039"/>
    </source>
</evidence>
<dbReference type="Pfam" id="PF11755">
    <property type="entry name" value="DUF3311"/>
    <property type="match status" value="1"/>
</dbReference>
<dbReference type="EMBL" id="JAINVV010000003">
    <property type="protein sequence ID" value="MBY8821439.1"/>
    <property type="molecule type" value="Genomic_DNA"/>
</dbReference>
<sequence length="105" mass="12068">MDRGGRRQGLSPLHEDEEFFVISQTPTAQRPRRHRWLLLLPFLWQVGMVPLVNEVAWRPFSLPFPMVWQMAGIILASIVIAIVFAIDKRHPEFDGPEQPGAEEVP</sequence>
<evidence type="ECO:0000313" key="2">
    <source>
        <dbReference type="EMBL" id="MBY8821439.1"/>
    </source>
</evidence>
<accession>A0ABS7PJG7</accession>
<keyword evidence="3" id="KW-1185">Reference proteome</keyword>
<keyword evidence="1" id="KW-1133">Transmembrane helix</keyword>
<protein>
    <submittedName>
        <fullName evidence="2">DUF3311 domain-containing protein</fullName>
    </submittedName>
</protein>
<keyword evidence="1" id="KW-0812">Transmembrane</keyword>